<name>A0A835IPH6_9MAGN</name>
<sequence length="246" mass="26477">MEVVLTLLLVCSSLLGSPAFAAELPLDGVLSVASLSIVLSDIVVVSHCSSFCMRWASALVDVDELRVVAREPGSLQKRKAGVDEDRMAKVARLENIMGFESGDRSIGKKASRSEGGSSSRVRSFQMVDLGDDDLNHLAKEKGIAAITVILLATAAARAAKDAYETLFGEANNLAKDYNDLEQKYLALQAKPECRARGAAVLDAPRDAGSFLPYVHCSALVAWGRPGRSHPCYGWERKSCYWGKLSG</sequence>
<keyword evidence="4" id="KW-1185">Reference proteome</keyword>
<dbReference type="AlphaFoldDB" id="A0A835IPH6"/>
<dbReference type="Proteomes" id="UP000631114">
    <property type="component" value="Unassembled WGS sequence"/>
</dbReference>
<feature type="chain" id="PRO_5032921088" evidence="2">
    <location>
        <begin position="22"/>
        <end position="246"/>
    </location>
</feature>
<evidence type="ECO:0000313" key="4">
    <source>
        <dbReference type="Proteomes" id="UP000631114"/>
    </source>
</evidence>
<accession>A0A835IPH6</accession>
<feature type="coiled-coil region" evidence="1">
    <location>
        <begin position="163"/>
        <end position="190"/>
    </location>
</feature>
<dbReference type="EMBL" id="JADFTS010000002">
    <property type="protein sequence ID" value="KAF9620984.1"/>
    <property type="molecule type" value="Genomic_DNA"/>
</dbReference>
<organism evidence="3 4">
    <name type="scientific">Coptis chinensis</name>
    <dbReference type="NCBI Taxonomy" id="261450"/>
    <lineage>
        <taxon>Eukaryota</taxon>
        <taxon>Viridiplantae</taxon>
        <taxon>Streptophyta</taxon>
        <taxon>Embryophyta</taxon>
        <taxon>Tracheophyta</taxon>
        <taxon>Spermatophyta</taxon>
        <taxon>Magnoliopsida</taxon>
        <taxon>Ranunculales</taxon>
        <taxon>Ranunculaceae</taxon>
        <taxon>Coptidoideae</taxon>
        <taxon>Coptis</taxon>
    </lineage>
</organism>
<feature type="signal peptide" evidence="2">
    <location>
        <begin position="1"/>
        <end position="21"/>
    </location>
</feature>
<reference evidence="3 4" key="1">
    <citation type="submission" date="2020-10" db="EMBL/GenBank/DDBJ databases">
        <title>The Coptis chinensis genome and diversification of protoberbering-type alkaloids.</title>
        <authorList>
            <person name="Wang B."/>
            <person name="Shu S."/>
            <person name="Song C."/>
            <person name="Liu Y."/>
        </authorList>
    </citation>
    <scope>NUCLEOTIDE SEQUENCE [LARGE SCALE GENOMIC DNA]</scope>
    <source>
        <strain evidence="3">HL-2020</strain>
        <tissue evidence="3">Leaf</tissue>
    </source>
</reference>
<proteinExistence type="predicted"/>
<gene>
    <name evidence="3" type="ORF">IFM89_015806</name>
</gene>
<keyword evidence="2" id="KW-0732">Signal</keyword>
<evidence type="ECO:0000256" key="2">
    <source>
        <dbReference type="SAM" id="SignalP"/>
    </source>
</evidence>
<evidence type="ECO:0000256" key="1">
    <source>
        <dbReference type="SAM" id="Coils"/>
    </source>
</evidence>
<keyword evidence="1" id="KW-0175">Coiled coil</keyword>
<evidence type="ECO:0000313" key="3">
    <source>
        <dbReference type="EMBL" id="KAF9620984.1"/>
    </source>
</evidence>
<protein>
    <submittedName>
        <fullName evidence="3">Uncharacterized protein</fullName>
    </submittedName>
</protein>
<comment type="caution">
    <text evidence="3">The sequence shown here is derived from an EMBL/GenBank/DDBJ whole genome shotgun (WGS) entry which is preliminary data.</text>
</comment>